<accession>A0A1H8W067</accession>
<evidence type="ECO:0000313" key="4">
    <source>
        <dbReference type="Proteomes" id="UP000199126"/>
    </source>
</evidence>
<dbReference type="InterPro" id="IPR001667">
    <property type="entry name" value="DDH_dom"/>
</dbReference>
<organism evidence="3 4">
    <name type="scientific">Halogranum amylolyticum</name>
    <dbReference type="NCBI Taxonomy" id="660520"/>
    <lineage>
        <taxon>Archaea</taxon>
        <taxon>Methanobacteriati</taxon>
        <taxon>Methanobacteriota</taxon>
        <taxon>Stenosarchaea group</taxon>
        <taxon>Halobacteria</taxon>
        <taxon>Halobacteriales</taxon>
        <taxon>Haloferacaceae</taxon>
    </lineage>
</organism>
<name>A0A1H8W067_9EURY</name>
<dbReference type="InterPro" id="IPR003156">
    <property type="entry name" value="DHHA1_dom"/>
</dbReference>
<dbReference type="RefSeq" id="WP_089827467.1">
    <property type="nucleotide sequence ID" value="NZ_FODV01000021.1"/>
</dbReference>
<dbReference type="SUPFAM" id="SSF64182">
    <property type="entry name" value="DHH phosphoesterases"/>
    <property type="match status" value="1"/>
</dbReference>
<sequence length="347" mass="37025">MVADVDSGEPSTGADPTALVAAFETVSSLLVVGHDSPDPDCLASALALRTIAESAGVETVDIVYGGHISHQQNRAFVNLLALDLDRFDPAQLDTVDSVAFVDHAVPGINNSVPTGTNVDVVIDHHEYETSVDADYLDLRTGYAATVTILLEYLDGLDLEPTPELAAAALFALHRETIDFVRGPTMREYEVAARLLDLVDEELIKRMYGAMFTPETLDAIGEAIRTREIRGSALVSSVGRVSERDALPQAADLLLNLEGVTTVLVFGLVGDHVQLSARSVDSRIDVGELLRQTFADVGTAGGHDNMAGGQLPLGLFADESADDFELVAFVGDRIGSRFFDAMNLSDPS</sequence>
<gene>
    <name evidence="3" type="ORF">SAMN04487948_12184</name>
</gene>
<protein>
    <submittedName>
        <fullName evidence="3">DHH family protein</fullName>
    </submittedName>
</protein>
<reference evidence="4" key="1">
    <citation type="submission" date="2016-10" db="EMBL/GenBank/DDBJ databases">
        <authorList>
            <person name="Varghese N."/>
            <person name="Submissions S."/>
        </authorList>
    </citation>
    <scope>NUCLEOTIDE SEQUENCE [LARGE SCALE GENOMIC DNA]</scope>
    <source>
        <strain evidence="4">CGMCC 1.10121</strain>
    </source>
</reference>
<evidence type="ECO:0000259" key="1">
    <source>
        <dbReference type="Pfam" id="PF01368"/>
    </source>
</evidence>
<dbReference type="Pfam" id="PF02272">
    <property type="entry name" value="DHHA1"/>
    <property type="match status" value="1"/>
</dbReference>
<dbReference type="EMBL" id="FODV01000021">
    <property type="protein sequence ID" value="SEP21026.1"/>
    <property type="molecule type" value="Genomic_DNA"/>
</dbReference>
<dbReference type="InterPro" id="IPR038763">
    <property type="entry name" value="DHH_sf"/>
</dbReference>
<feature type="domain" description="DDH" evidence="1">
    <location>
        <begin position="29"/>
        <end position="167"/>
    </location>
</feature>
<evidence type="ECO:0000313" key="3">
    <source>
        <dbReference type="EMBL" id="SEP21026.1"/>
    </source>
</evidence>
<proteinExistence type="predicted"/>
<dbReference type="OrthoDB" id="350705at2157"/>
<dbReference type="AlphaFoldDB" id="A0A1H8W067"/>
<dbReference type="Gene3D" id="3.10.310.30">
    <property type="match status" value="1"/>
</dbReference>
<dbReference type="Pfam" id="PF01368">
    <property type="entry name" value="DHH"/>
    <property type="match status" value="1"/>
</dbReference>
<feature type="domain" description="DHHA1" evidence="2">
    <location>
        <begin position="231"/>
        <end position="312"/>
    </location>
</feature>
<dbReference type="GO" id="GO:0003676">
    <property type="term" value="F:nucleic acid binding"/>
    <property type="evidence" value="ECO:0007669"/>
    <property type="project" value="InterPro"/>
</dbReference>
<evidence type="ECO:0000259" key="2">
    <source>
        <dbReference type="Pfam" id="PF02272"/>
    </source>
</evidence>
<dbReference type="PANTHER" id="PTHR47618">
    <property type="entry name" value="BIFUNCTIONAL OLIGORIBONUCLEASE AND PAP PHOSPHATASE NRNA"/>
    <property type="match status" value="1"/>
</dbReference>
<dbReference type="Proteomes" id="UP000199126">
    <property type="component" value="Unassembled WGS sequence"/>
</dbReference>
<keyword evidence="4" id="KW-1185">Reference proteome</keyword>
<dbReference type="Gene3D" id="3.90.1640.10">
    <property type="entry name" value="inorganic pyrophosphatase (n-terminal core)"/>
    <property type="match status" value="1"/>
</dbReference>
<dbReference type="InterPro" id="IPR051319">
    <property type="entry name" value="Oligoribo/pAp-PDE_c-di-AMP_PDE"/>
</dbReference>
<dbReference type="PANTHER" id="PTHR47618:SF1">
    <property type="entry name" value="BIFUNCTIONAL OLIGORIBONUCLEASE AND PAP PHOSPHATASE NRNA"/>
    <property type="match status" value="1"/>
</dbReference>